<dbReference type="OMA" id="DEWHESF"/>
<sequence length="1731" mass="195578">MSGHIEPVSDDNEGIYEVPPPPRSSQQLPDSPPPLLPKKGSSFRISMAMLDKKTPPEQPRPVPRSRNSGLKSTLTEADKEALNKLGLEMKEHVQKVTNISDTKLTNIHKAQNSSLPTSPHRVIATSVKPLNSDHSIPQSPNKSSPNTQRPVPKPRPRKNIPLVPGSKISHSSEDVANATGHEDVAKNDTCASEALGEDYYFNMADFSSNTSMACDESESKEWSPSYNLPPDPDSLEMMLNEEIDKKYGFTSILKEKAVTSDNDEDDNRDMYVPPDIIGEMSLINNSSLNLSGQDMLSLPQPCIAKLSNSYIAMQEKTKGDTSSKSYRNSHTPQEKTNSENNDLQSNYAKRNSGQEPSVDLKTPKPFDILPFKPTVSLSGSSAGNKHSVFDFSDLDPLFEVKSTKVKEEELVSALSIDFTSTEDSWANFDHLDEPCEPPSSNTYTSVEDETDQARYYSQIDQTILAKHSPVISNSRQSSIHFKPPEAPPPPFPREQNRIPIPKAPPVPPRPFNVGLPETVPQNTPESTDVFDVAIAPVFSPKEDMDPFQDTNFDYVCHKFNTNITTPSILPRSPLVNNVGAMSKSDVDPERISKFVIPPPGSFMKDEQDLSKEYTLAGEISSDSEGSEEQMPPWQNIRPEAHIAEPMSSRKNSRDGYLLKQGGHNANRGWRRRWVVFNGASLSYYSDNTIYPNVLSQVSIRIIPIKCMTEVEADIKPTDKDNFRFKLHTTLKNRIFLFASDTRDDCLNWALTLGAAITEYKKLPVREVQPEKPDKEGFVRINSSSKKYYVSITGPTLQYYHSLEDYHIGSPIHQIDMKLASVKVKERKKCKLQLATHYRYFEFTFDDDSEMQNWYMAMEDAIAEGLADDTVLEKVYDNLSNKNCADCGAENPHWASINLGIVVCKNCAGVHRAFDYRVSKIKSLRMDTRVWTPSLIELMVTIGNANANAFWEFTLPPGMKAQPKDSMEKRKEYITKKYIGKKFSNLHELHSMGPQALGKELVSVAGSADVLDLMKILFSGAQVLYRINNCGQTAYEVAKDSGQRLNMELLYQNSGDPQSQLESVSDENRLREDIRLQGYLNKTGPMRGKFESRWCVLEHGSLTYYANEKSTTFKGTIDRKEMCMIQSVESDKIGYHFDLSTTMKENRIFSFSSDCKEDAGEWIRTIAKLMAPIAVMEHVGMIDIKFAGAAHMRESLSQDWQQTFLVFSWRGLNYMNRDLKFDYLDLRKASGIKKQLTGDGYQKQGPYFVISSTVKSVYIQATLPRDTEQMFLALSQAISESGRTLHDQPLTSKSVPVIVDKCIAYITTHGLKEKGIYRQTGQLSRVQTLLDEFRKDAHSVVLTNYTVHEVAGALKKFLRELDDSVFERNNYGNWIEAAGSKDEQHRMGLYKYYLGRMPEVNRQTLKAVILHLLDVAQNEHENSMSITNLATCFAPSLLRTQLDELQFASETASREISIILDILKNRDFFFKVDEKDTIVENNIRDALLKMKKGSIKGSTDNVNTPSCMLTPVLLLGESDHSVNISVTPEKTVQDGLIEALANFRRNNRNLEIRNYILEEQLFDGMLERPLFNEELISKTTVRWLEWSSFYDRGINTRLCLRNTDIMENLKKSALHSFLSNVKLNYKDPSSKKFSKKTVGFRQLKLVLFKSSEAKDESVSWNAEDITVYIGTMLKKNLPSGCKFFLTFIVNGEDISNNKDKERSFGHCFGFETETEMMKWSAAIYSAQHPASF</sequence>
<reference evidence="8 9" key="1">
    <citation type="submission" date="2025-04" db="UniProtKB">
        <authorList>
            <consortium name="RefSeq"/>
        </authorList>
    </citation>
    <scope>IDENTIFICATION</scope>
</reference>
<dbReference type="GO" id="GO:0008270">
    <property type="term" value="F:zinc ion binding"/>
    <property type="evidence" value="ECO:0007669"/>
    <property type="project" value="UniProtKB-KW"/>
</dbReference>
<dbReference type="InterPro" id="IPR008936">
    <property type="entry name" value="Rho_GTPase_activation_prot"/>
</dbReference>
<dbReference type="InterPro" id="IPR001849">
    <property type="entry name" value="PH_domain"/>
</dbReference>
<dbReference type="SUPFAM" id="SSF48350">
    <property type="entry name" value="GTPase activation domain, GAP"/>
    <property type="match status" value="1"/>
</dbReference>
<dbReference type="InterPro" id="IPR052227">
    <property type="entry name" value="Arf-Rho-GAP_ANK-PH_domain"/>
</dbReference>
<feature type="region of interest" description="Disordered" evidence="3">
    <location>
        <begin position="1"/>
        <end position="83"/>
    </location>
</feature>
<dbReference type="InterPro" id="IPR011993">
    <property type="entry name" value="PH-like_dom_sf"/>
</dbReference>
<dbReference type="GO" id="GO:0007165">
    <property type="term" value="P:signal transduction"/>
    <property type="evidence" value="ECO:0007669"/>
    <property type="project" value="InterPro"/>
</dbReference>
<dbReference type="Gene3D" id="2.30.29.30">
    <property type="entry name" value="Pleckstrin-homology domain (PH domain)/Phosphotyrosine-binding domain (PTB)"/>
    <property type="match status" value="4"/>
</dbReference>
<evidence type="ECO:0000259" key="6">
    <source>
        <dbReference type="PROSITE" id="PS50238"/>
    </source>
</evidence>
<feature type="compositionally biased region" description="Polar residues" evidence="3">
    <location>
        <begin position="322"/>
        <end position="331"/>
    </location>
</feature>
<dbReference type="PANTHER" id="PTHR45899">
    <property type="entry name" value="RHO GTPASE ACTIVATING PROTEIN AT 15B, ISOFORM C"/>
    <property type="match status" value="1"/>
</dbReference>
<dbReference type="InterPro" id="IPR001164">
    <property type="entry name" value="ArfGAP_dom"/>
</dbReference>
<dbReference type="SMART" id="SM00105">
    <property type="entry name" value="ArfGap"/>
    <property type="match status" value="1"/>
</dbReference>
<feature type="region of interest" description="Disordered" evidence="3">
    <location>
        <begin position="98"/>
        <end position="180"/>
    </location>
</feature>
<feature type="domain" description="PH" evidence="4">
    <location>
        <begin position="1072"/>
        <end position="1170"/>
    </location>
</feature>
<dbReference type="SMART" id="SM00233">
    <property type="entry name" value="PH"/>
    <property type="match status" value="5"/>
</dbReference>
<dbReference type="GeneID" id="106067962"/>
<dbReference type="PRINTS" id="PR00405">
    <property type="entry name" value="REVINTRACTNG"/>
</dbReference>
<evidence type="ECO:0000313" key="7">
    <source>
        <dbReference type="Proteomes" id="UP001165740"/>
    </source>
</evidence>
<evidence type="ECO:0000256" key="3">
    <source>
        <dbReference type="SAM" id="MobiDB-lite"/>
    </source>
</evidence>
<dbReference type="PROSITE" id="PS50238">
    <property type="entry name" value="RHOGAP"/>
    <property type="match status" value="1"/>
</dbReference>
<evidence type="ECO:0000313" key="8">
    <source>
        <dbReference type="RefSeq" id="XP_055893309.1"/>
    </source>
</evidence>
<organism evidence="7 8">
    <name type="scientific">Biomphalaria glabrata</name>
    <name type="common">Bloodfluke planorb</name>
    <name type="synonym">Freshwater snail</name>
    <dbReference type="NCBI Taxonomy" id="6526"/>
    <lineage>
        <taxon>Eukaryota</taxon>
        <taxon>Metazoa</taxon>
        <taxon>Spiralia</taxon>
        <taxon>Lophotrochozoa</taxon>
        <taxon>Mollusca</taxon>
        <taxon>Gastropoda</taxon>
        <taxon>Heterobranchia</taxon>
        <taxon>Euthyneura</taxon>
        <taxon>Panpulmonata</taxon>
        <taxon>Hygrophila</taxon>
        <taxon>Lymnaeoidea</taxon>
        <taxon>Planorbidae</taxon>
        <taxon>Biomphalaria</taxon>
    </lineage>
</organism>
<gene>
    <name evidence="8 9" type="primary">LOC106067962</name>
</gene>
<dbReference type="PROSITE" id="PS50003">
    <property type="entry name" value="PH_DOMAIN"/>
    <property type="match status" value="3"/>
</dbReference>
<keyword evidence="2" id="KW-0479">Metal-binding</keyword>
<feature type="compositionally biased region" description="Polar residues" evidence="3">
    <location>
        <begin position="338"/>
        <end position="355"/>
    </location>
</feature>
<feature type="domain" description="PH" evidence="4">
    <location>
        <begin position="771"/>
        <end position="862"/>
    </location>
</feature>
<dbReference type="InterPro" id="IPR038508">
    <property type="entry name" value="ArfGAP_dom_sf"/>
</dbReference>
<evidence type="ECO:0000313" key="9">
    <source>
        <dbReference type="RefSeq" id="XP_055893310.1"/>
    </source>
</evidence>
<dbReference type="Gene3D" id="1.10.220.150">
    <property type="entry name" value="Arf GTPase activating protein"/>
    <property type="match status" value="1"/>
</dbReference>
<keyword evidence="2" id="KW-0862">Zinc</keyword>
<dbReference type="SMART" id="SM00324">
    <property type="entry name" value="RhoGAP"/>
    <property type="match status" value="1"/>
</dbReference>
<feature type="compositionally biased region" description="Polar residues" evidence="3">
    <location>
        <begin position="98"/>
        <end position="117"/>
    </location>
</feature>
<dbReference type="PROSITE" id="PS50115">
    <property type="entry name" value="ARFGAP"/>
    <property type="match status" value="1"/>
</dbReference>
<dbReference type="InterPro" id="IPR000198">
    <property type="entry name" value="RhoGAP_dom"/>
</dbReference>
<dbReference type="Pfam" id="PF00620">
    <property type="entry name" value="RhoGAP"/>
    <property type="match status" value="1"/>
</dbReference>
<name>A0A9W3B1G7_BIOGL</name>
<feature type="region of interest" description="Disordered" evidence="3">
    <location>
        <begin position="315"/>
        <end position="365"/>
    </location>
</feature>
<protein>
    <submittedName>
        <fullName evidence="8 9">Arf-GAP with Rho-GAP domain, ANK repeat and PH domain-containing protein 1-like isoform X1</fullName>
    </submittedName>
</protein>
<accession>A0A9W3B1G7</accession>
<feature type="compositionally biased region" description="Polar residues" evidence="3">
    <location>
        <begin position="128"/>
        <end position="149"/>
    </location>
</feature>
<keyword evidence="7" id="KW-1185">Reference proteome</keyword>
<dbReference type="InterPro" id="IPR037278">
    <property type="entry name" value="ARFGAP/RecO"/>
</dbReference>
<evidence type="ECO:0000256" key="2">
    <source>
        <dbReference type="PROSITE-ProRule" id="PRU00288"/>
    </source>
</evidence>
<feature type="domain" description="Rho-GAP" evidence="6">
    <location>
        <begin position="1271"/>
        <end position="1469"/>
    </location>
</feature>
<dbReference type="GO" id="GO:0005737">
    <property type="term" value="C:cytoplasm"/>
    <property type="evidence" value="ECO:0007669"/>
    <property type="project" value="TreeGrafter"/>
</dbReference>
<keyword evidence="2" id="KW-0863">Zinc-finger</keyword>
<dbReference type="Pfam" id="PF01412">
    <property type="entry name" value="ArfGap"/>
    <property type="match status" value="1"/>
</dbReference>
<feature type="domain" description="PH" evidence="4">
    <location>
        <begin position="650"/>
        <end position="757"/>
    </location>
</feature>
<dbReference type="Gene3D" id="1.10.555.10">
    <property type="entry name" value="Rho GTPase activation protein"/>
    <property type="match status" value="1"/>
</dbReference>
<dbReference type="GO" id="GO:0005547">
    <property type="term" value="F:phosphatidylinositol-3,4,5-trisphosphate binding"/>
    <property type="evidence" value="ECO:0007669"/>
    <property type="project" value="TreeGrafter"/>
</dbReference>
<dbReference type="OrthoDB" id="29546at2759"/>
<dbReference type="GO" id="GO:0005096">
    <property type="term" value="F:GTPase activator activity"/>
    <property type="evidence" value="ECO:0007669"/>
    <property type="project" value="UniProtKB-KW"/>
</dbReference>
<feature type="domain" description="Arf-GAP" evidence="5">
    <location>
        <begin position="868"/>
        <end position="995"/>
    </location>
</feature>
<evidence type="ECO:0000259" key="5">
    <source>
        <dbReference type="PROSITE" id="PS50115"/>
    </source>
</evidence>
<dbReference type="SUPFAM" id="SSF50729">
    <property type="entry name" value="PH domain-like"/>
    <property type="match status" value="3"/>
</dbReference>
<dbReference type="RefSeq" id="XP_055893309.1">
    <property type="nucleotide sequence ID" value="XM_056037334.1"/>
</dbReference>
<evidence type="ECO:0000259" key="4">
    <source>
        <dbReference type="PROSITE" id="PS50003"/>
    </source>
</evidence>
<dbReference type="Pfam" id="PF00169">
    <property type="entry name" value="PH"/>
    <property type="match status" value="2"/>
</dbReference>
<dbReference type="Proteomes" id="UP001165740">
    <property type="component" value="Chromosome 8"/>
</dbReference>
<dbReference type="SUPFAM" id="SSF57863">
    <property type="entry name" value="ArfGap/RecO-like zinc finger"/>
    <property type="match status" value="1"/>
</dbReference>
<proteinExistence type="predicted"/>
<keyword evidence="1" id="KW-0343">GTPase activation</keyword>
<dbReference type="RefSeq" id="XP_055893310.1">
    <property type="nucleotide sequence ID" value="XM_056037335.1"/>
</dbReference>
<dbReference type="PANTHER" id="PTHR45899:SF2">
    <property type="entry name" value="RHO GTPASE ACTIVATING PROTEIN AT 15B, ISOFORM C"/>
    <property type="match status" value="1"/>
</dbReference>
<dbReference type="CDD" id="cd17113">
    <property type="entry name" value="RA_ARAPs"/>
    <property type="match status" value="1"/>
</dbReference>
<feature type="compositionally biased region" description="Polar residues" evidence="3">
    <location>
        <begin position="65"/>
        <end position="75"/>
    </location>
</feature>
<evidence type="ECO:0000256" key="1">
    <source>
        <dbReference type="ARBA" id="ARBA00022468"/>
    </source>
</evidence>